<reference evidence="1 2" key="1">
    <citation type="journal article" date="2020" name="Cell">
        <title>Large-Scale Comparative Analyses of Tick Genomes Elucidate Their Genetic Diversity and Vector Capacities.</title>
        <authorList>
            <consortium name="Tick Genome and Microbiome Consortium (TIGMIC)"/>
            <person name="Jia N."/>
            <person name="Wang J."/>
            <person name="Shi W."/>
            <person name="Du L."/>
            <person name="Sun Y."/>
            <person name="Zhan W."/>
            <person name="Jiang J.F."/>
            <person name="Wang Q."/>
            <person name="Zhang B."/>
            <person name="Ji P."/>
            <person name="Bell-Sakyi L."/>
            <person name="Cui X.M."/>
            <person name="Yuan T.T."/>
            <person name="Jiang B.G."/>
            <person name="Yang W.F."/>
            <person name="Lam T.T."/>
            <person name="Chang Q.C."/>
            <person name="Ding S.J."/>
            <person name="Wang X.J."/>
            <person name="Zhu J.G."/>
            <person name="Ruan X.D."/>
            <person name="Zhao L."/>
            <person name="Wei J.T."/>
            <person name="Ye R.Z."/>
            <person name="Que T.C."/>
            <person name="Du C.H."/>
            <person name="Zhou Y.H."/>
            <person name="Cheng J.X."/>
            <person name="Dai P.F."/>
            <person name="Guo W.B."/>
            <person name="Han X.H."/>
            <person name="Huang E.J."/>
            <person name="Li L.F."/>
            <person name="Wei W."/>
            <person name="Gao Y.C."/>
            <person name="Liu J.Z."/>
            <person name="Shao H.Z."/>
            <person name="Wang X."/>
            <person name="Wang C.C."/>
            <person name="Yang T.C."/>
            <person name="Huo Q.B."/>
            <person name="Li W."/>
            <person name="Chen H.Y."/>
            <person name="Chen S.E."/>
            <person name="Zhou L.G."/>
            <person name="Ni X.B."/>
            <person name="Tian J.H."/>
            <person name="Sheng Y."/>
            <person name="Liu T."/>
            <person name="Pan Y.S."/>
            <person name="Xia L.Y."/>
            <person name="Li J."/>
            <person name="Zhao F."/>
            <person name="Cao W.C."/>
        </authorList>
    </citation>
    <scope>NUCLEOTIDE SEQUENCE [LARGE SCALE GENOMIC DNA]</scope>
    <source>
        <strain evidence="1">Iper-2018</strain>
    </source>
</reference>
<organism evidence="1 2">
    <name type="scientific">Ixodes persulcatus</name>
    <name type="common">Taiga tick</name>
    <dbReference type="NCBI Taxonomy" id="34615"/>
    <lineage>
        <taxon>Eukaryota</taxon>
        <taxon>Metazoa</taxon>
        <taxon>Ecdysozoa</taxon>
        <taxon>Arthropoda</taxon>
        <taxon>Chelicerata</taxon>
        <taxon>Arachnida</taxon>
        <taxon>Acari</taxon>
        <taxon>Parasitiformes</taxon>
        <taxon>Ixodida</taxon>
        <taxon>Ixodoidea</taxon>
        <taxon>Ixodidae</taxon>
        <taxon>Ixodinae</taxon>
        <taxon>Ixodes</taxon>
    </lineage>
</organism>
<proteinExistence type="predicted"/>
<protein>
    <submittedName>
        <fullName evidence="1">Uncharacterized protein</fullName>
    </submittedName>
</protein>
<comment type="caution">
    <text evidence="1">The sequence shown here is derived from an EMBL/GenBank/DDBJ whole genome shotgun (WGS) entry which is preliminary data.</text>
</comment>
<accession>A0AC60PKJ5</accession>
<gene>
    <name evidence="1" type="ORF">HPB47_003224</name>
</gene>
<name>A0AC60PKJ5_IXOPE</name>
<keyword evidence="2" id="KW-1185">Reference proteome</keyword>
<dbReference type="EMBL" id="JABSTQ010010463">
    <property type="protein sequence ID" value="KAG0420869.1"/>
    <property type="molecule type" value="Genomic_DNA"/>
</dbReference>
<evidence type="ECO:0000313" key="2">
    <source>
        <dbReference type="Proteomes" id="UP000805193"/>
    </source>
</evidence>
<dbReference type="Proteomes" id="UP000805193">
    <property type="component" value="Unassembled WGS sequence"/>
</dbReference>
<sequence length="788" mass="91064">MDPSWPVNLEALWVSGRNKKSEPFVKVLTTYLDKAPNCFECAIALMRAASDFHKNRPTAQSYTIMSVFYEWVSERQELYPALLTREIKRHALQTVLKQTNTSLIDLVCRVYRLDENAQDYMDVVQDLLLRQHFNEASTIVVRLKLHDYFTLEEIAIPLFLLDKIGLLENYMAGLPELQKEVIVYMDSLYNDANRIDNLIYNLNLKMVSRDKFHPKTLAKVISRLLKQYNLPVELCPNVQYSRSKSAMKYLIHKKYNENDYSEASWREMICEAVGPNCSLQKELINDLMWMNDYENALSFALKLGLPEHHWPNYLRDYKERCGVRKVQELMRSWNINEDQDDPSKFLPLRIDLSDVHMVDTPDGFTRCIEVLKDYDVVGVDAEWKPTMGLAPSRLSLVQLAVWDGVYVLDILKLSEVLGESHWRQLYTEILSSDDILKLGYGIVEDLKLLSEVAKCPSAKARNFIDLCSFSEKLRQKHPSLMKPVIPKDREHKGLSELTRTLLGLPLNKDEQCSDWENRPLRSSQMRYAALDAFCLLQVYEELFKRAEGEDMNLRELIQEVRDSEAVRRDKPRKYKPQHKFRPQEATNSVSVVRPEAPIPASEFKVVADSMVLGLGHQLRLCGIDTVILQQGEHHDQAVKLKQYVRPVMIFEVNNLLPAKEQLKTVLEHYKVVIKEENLLSRCTACNGDSYALVPQEDMRKLCTRSGARHRETRTYDAHVLDLESACFGGGVRVQWESCAIERMSHVDTFHVCVKCGKVYWEGSHRRRVNQQMRSSNLIAGPGQASEPL</sequence>
<evidence type="ECO:0000313" key="1">
    <source>
        <dbReference type="EMBL" id="KAG0420869.1"/>
    </source>
</evidence>